<dbReference type="Proteomes" id="UP000824142">
    <property type="component" value="Unassembled WGS sequence"/>
</dbReference>
<dbReference type="AlphaFoldDB" id="A0A9D1MSY6"/>
<comment type="caution">
    <text evidence="2">The sequence shown here is derived from an EMBL/GenBank/DDBJ whole genome shotgun (WGS) entry which is preliminary data.</text>
</comment>
<reference evidence="2" key="1">
    <citation type="submission" date="2020-10" db="EMBL/GenBank/DDBJ databases">
        <authorList>
            <person name="Gilroy R."/>
        </authorList>
    </citation>
    <scope>NUCLEOTIDE SEQUENCE</scope>
    <source>
        <strain evidence="2">CHK136-897</strain>
    </source>
</reference>
<protein>
    <submittedName>
        <fullName evidence="2">Uncharacterized protein</fullName>
    </submittedName>
</protein>
<organism evidence="2 3">
    <name type="scientific">Candidatus Enterousia avicola</name>
    <dbReference type="NCBI Taxonomy" id="2840787"/>
    <lineage>
        <taxon>Bacteria</taxon>
        <taxon>Pseudomonadati</taxon>
        <taxon>Pseudomonadota</taxon>
        <taxon>Alphaproteobacteria</taxon>
        <taxon>Candidatus Enterousia</taxon>
    </lineage>
</organism>
<reference evidence="2" key="2">
    <citation type="journal article" date="2021" name="PeerJ">
        <title>Extensive microbial diversity within the chicken gut microbiome revealed by metagenomics and culture.</title>
        <authorList>
            <person name="Gilroy R."/>
            <person name="Ravi A."/>
            <person name="Getino M."/>
            <person name="Pursley I."/>
            <person name="Horton D.L."/>
            <person name="Alikhan N.F."/>
            <person name="Baker D."/>
            <person name="Gharbi K."/>
            <person name="Hall N."/>
            <person name="Watson M."/>
            <person name="Adriaenssens E.M."/>
            <person name="Foster-Nyarko E."/>
            <person name="Jarju S."/>
            <person name="Secka A."/>
            <person name="Antonio M."/>
            <person name="Oren A."/>
            <person name="Chaudhuri R.R."/>
            <person name="La Ragione R."/>
            <person name="Hildebrand F."/>
            <person name="Pallen M.J."/>
        </authorList>
    </citation>
    <scope>NUCLEOTIDE SEQUENCE</scope>
    <source>
        <strain evidence="2">CHK136-897</strain>
    </source>
</reference>
<evidence type="ECO:0000313" key="2">
    <source>
        <dbReference type="EMBL" id="HIU65763.1"/>
    </source>
</evidence>
<evidence type="ECO:0000256" key="1">
    <source>
        <dbReference type="SAM" id="MobiDB-lite"/>
    </source>
</evidence>
<dbReference type="EMBL" id="DVNO01000035">
    <property type="protein sequence ID" value="HIU65763.1"/>
    <property type="molecule type" value="Genomic_DNA"/>
</dbReference>
<feature type="region of interest" description="Disordered" evidence="1">
    <location>
        <begin position="511"/>
        <end position="532"/>
    </location>
</feature>
<accession>A0A9D1MSY6</accession>
<sequence>MAKTSCLYEAKVFKQIDGQLVEVLETVDLFNLSNIDFEKIIIDGNVEIPNGKGADLPDFSNVEINGEFDCSSFKISKDSVLPQGISVLKCFYSINSLDVLSEILPSSAKRIYVRNALINSVKKDEKDLQIIIDFISRFPHVDVFGKNETLVLKNVIEEIDKKKAKKTEDKAAVKTDKKAMTLPTKRVEHKKDGFLTLADVAKELQKMQDFVGFPLKDIKKMLKTFLYNHASDPQWGNIQNYLPEDKVSDLAFALLNQEEPEQVKEEPVEKQPQIPQVKVEVNPVEEFKQIQITKLLDKNVWGQVCKACKDNKQALINLLKTIKSINLDPLQKDSRIGGGRVACLKDGSLRLIQNLELKNSCYITQGFGRSNNRPRLIWCVIPGGYLIASAFFQNHGDGKNKVAYNYAISSSDLRDKTNKKFADDMQCFLNVDDLLASFEDEKQEGISNKQKQEALSSKQEPTNIPAVVTDIENVQSFIENKKKIAEEPQKPVVESKVDVPLAAPEVIEQPVESETKPAKEQKQPAFVPMEKKKRRPRIAKKINESEILFQASYELEDVFDLINRDIAALKQQLLSEINTNRSIILANTLAKKLEEKRFIEQNLEIAKKTFSIFKRYANMSNVKKK</sequence>
<evidence type="ECO:0000313" key="3">
    <source>
        <dbReference type="Proteomes" id="UP000824142"/>
    </source>
</evidence>
<gene>
    <name evidence="2" type="ORF">IAC63_03965</name>
</gene>
<proteinExistence type="predicted"/>
<name>A0A9D1MSY6_9PROT</name>
<feature type="compositionally biased region" description="Basic and acidic residues" evidence="1">
    <location>
        <begin position="513"/>
        <end position="522"/>
    </location>
</feature>